<organism evidence="6 7">
    <name type="scientific">Acinetobacter lwoffii</name>
    <dbReference type="NCBI Taxonomy" id="28090"/>
    <lineage>
        <taxon>Bacteria</taxon>
        <taxon>Pseudomonadati</taxon>
        <taxon>Pseudomonadota</taxon>
        <taxon>Gammaproteobacteria</taxon>
        <taxon>Moraxellales</taxon>
        <taxon>Moraxellaceae</taxon>
        <taxon>Acinetobacter</taxon>
    </lineage>
</organism>
<protein>
    <submittedName>
        <fullName evidence="6">VIT family protein</fullName>
    </submittedName>
</protein>
<evidence type="ECO:0000256" key="2">
    <source>
        <dbReference type="ARBA" id="ARBA00022692"/>
    </source>
</evidence>
<dbReference type="EMBL" id="DYWX01000048">
    <property type="protein sequence ID" value="HJF27560.1"/>
    <property type="molecule type" value="Genomic_DNA"/>
</dbReference>
<feature type="transmembrane region" description="Helical" evidence="5">
    <location>
        <begin position="154"/>
        <end position="173"/>
    </location>
</feature>
<feature type="transmembrane region" description="Helical" evidence="5">
    <location>
        <begin position="47"/>
        <end position="66"/>
    </location>
</feature>
<comment type="subcellular location">
    <subcellularLocation>
        <location evidence="1">Endomembrane system</location>
        <topology evidence="1">Multi-pass membrane protein</topology>
    </subcellularLocation>
</comment>
<evidence type="ECO:0000256" key="5">
    <source>
        <dbReference type="SAM" id="Phobius"/>
    </source>
</evidence>
<sequence>MIHSQHHEKHYISRTGWLRASVLGANDGIISVTSLIMGMAASGASTQTLLITCIAGLISGASSMAAGEYISVKSQQDIETADLHMEHRELLKNPAAELRELSQIYIQRGLTPELAREVALQLTQHNALQAHARDEIGIMEHTTARPIQAAASSALAFSLGALLPTFSILLSPAQWVESVVGFVGLFSLALLGALASYFSGTSMLKGSFRVLLWGVAAMLFSSWIGSLFNLNTI</sequence>
<feature type="transmembrane region" description="Helical" evidence="5">
    <location>
        <begin position="210"/>
        <end position="230"/>
    </location>
</feature>
<proteinExistence type="predicted"/>
<keyword evidence="3 5" id="KW-1133">Transmembrane helix</keyword>
<dbReference type="Pfam" id="PF01988">
    <property type="entry name" value="VIT1"/>
    <property type="match status" value="1"/>
</dbReference>
<gene>
    <name evidence="6" type="ORF">K8V79_04845</name>
</gene>
<dbReference type="GO" id="GO:0030026">
    <property type="term" value="P:intracellular manganese ion homeostasis"/>
    <property type="evidence" value="ECO:0007669"/>
    <property type="project" value="InterPro"/>
</dbReference>
<evidence type="ECO:0000313" key="6">
    <source>
        <dbReference type="EMBL" id="HJF27560.1"/>
    </source>
</evidence>
<accession>A0A9D2ZYX5</accession>
<feature type="transmembrane region" description="Helical" evidence="5">
    <location>
        <begin position="179"/>
        <end position="198"/>
    </location>
</feature>
<dbReference type="PANTHER" id="PTHR31851">
    <property type="entry name" value="FE(2+)/MN(2+) TRANSPORTER PCL1"/>
    <property type="match status" value="1"/>
</dbReference>
<dbReference type="CDD" id="cd02432">
    <property type="entry name" value="Nodulin-21_like_1"/>
    <property type="match status" value="1"/>
</dbReference>
<evidence type="ECO:0000256" key="4">
    <source>
        <dbReference type="ARBA" id="ARBA00023136"/>
    </source>
</evidence>
<keyword evidence="2 5" id="KW-0812">Transmembrane</keyword>
<evidence type="ECO:0000256" key="3">
    <source>
        <dbReference type="ARBA" id="ARBA00022989"/>
    </source>
</evidence>
<dbReference type="GO" id="GO:0012505">
    <property type="term" value="C:endomembrane system"/>
    <property type="evidence" value="ECO:0007669"/>
    <property type="project" value="UniProtKB-SubCell"/>
</dbReference>
<name>A0A9D2ZYX5_ACILW</name>
<reference evidence="6" key="2">
    <citation type="submission" date="2021-09" db="EMBL/GenBank/DDBJ databases">
        <authorList>
            <person name="Gilroy R."/>
        </authorList>
    </citation>
    <scope>NUCLEOTIDE SEQUENCE</scope>
    <source>
        <strain evidence="6">CHK135-1449</strain>
    </source>
</reference>
<evidence type="ECO:0000256" key="1">
    <source>
        <dbReference type="ARBA" id="ARBA00004127"/>
    </source>
</evidence>
<reference evidence="6" key="1">
    <citation type="journal article" date="2021" name="PeerJ">
        <title>Extensive microbial diversity within the chicken gut microbiome revealed by metagenomics and culture.</title>
        <authorList>
            <person name="Gilroy R."/>
            <person name="Ravi A."/>
            <person name="Getino M."/>
            <person name="Pursley I."/>
            <person name="Horton D.L."/>
            <person name="Alikhan N.F."/>
            <person name="Baker D."/>
            <person name="Gharbi K."/>
            <person name="Hall N."/>
            <person name="Watson M."/>
            <person name="Adriaenssens E.M."/>
            <person name="Foster-Nyarko E."/>
            <person name="Jarju S."/>
            <person name="Secka A."/>
            <person name="Antonio M."/>
            <person name="Oren A."/>
            <person name="Chaudhuri R.R."/>
            <person name="La Ragione R."/>
            <person name="Hildebrand F."/>
            <person name="Pallen M.J."/>
        </authorList>
    </citation>
    <scope>NUCLEOTIDE SEQUENCE</scope>
    <source>
        <strain evidence="6">CHK135-1449</strain>
    </source>
</reference>
<dbReference type="AlphaFoldDB" id="A0A9D2ZYX5"/>
<feature type="transmembrane region" description="Helical" evidence="5">
    <location>
        <begin position="20"/>
        <end position="41"/>
    </location>
</feature>
<comment type="caution">
    <text evidence="6">The sequence shown here is derived from an EMBL/GenBank/DDBJ whole genome shotgun (WGS) entry which is preliminary data.</text>
</comment>
<dbReference type="GO" id="GO:0005384">
    <property type="term" value="F:manganese ion transmembrane transporter activity"/>
    <property type="evidence" value="ECO:0007669"/>
    <property type="project" value="InterPro"/>
</dbReference>
<dbReference type="Proteomes" id="UP000787156">
    <property type="component" value="Unassembled WGS sequence"/>
</dbReference>
<dbReference type="InterPro" id="IPR008217">
    <property type="entry name" value="Ccc1_fam"/>
</dbReference>
<keyword evidence="4 5" id="KW-0472">Membrane</keyword>
<evidence type="ECO:0000313" key="7">
    <source>
        <dbReference type="Proteomes" id="UP000787156"/>
    </source>
</evidence>